<dbReference type="Pfam" id="PF10861">
    <property type="entry name" value="DUF2784"/>
    <property type="match status" value="1"/>
</dbReference>
<evidence type="ECO:0000313" key="3">
    <source>
        <dbReference type="Proteomes" id="UP001198701"/>
    </source>
</evidence>
<keyword evidence="3" id="KW-1185">Reference proteome</keyword>
<organism evidence="2 3">
    <name type="scientific">Massilia agrisoli</name>
    <dbReference type="NCBI Taxonomy" id="2892444"/>
    <lineage>
        <taxon>Bacteria</taxon>
        <taxon>Pseudomonadati</taxon>
        <taxon>Pseudomonadota</taxon>
        <taxon>Betaproteobacteria</taxon>
        <taxon>Burkholderiales</taxon>
        <taxon>Oxalobacteraceae</taxon>
        <taxon>Telluria group</taxon>
        <taxon>Massilia</taxon>
    </lineage>
</organism>
<feature type="transmembrane region" description="Helical" evidence="1">
    <location>
        <begin position="108"/>
        <end position="129"/>
    </location>
</feature>
<feature type="transmembrane region" description="Helical" evidence="1">
    <location>
        <begin position="54"/>
        <end position="71"/>
    </location>
</feature>
<gene>
    <name evidence="2" type="ORF">LMJ30_00035</name>
</gene>
<keyword evidence="1" id="KW-1133">Transmembrane helix</keyword>
<reference evidence="2 3" key="1">
    <citation type="submission" date="2021-11" db="EMBL/GenBank/DDBJ databases">
        <authorList>
            <person name="Huq M.A."/>
        </authorList>
    </citation>
    <scope>NUCLEOTIDE SEQUENCE [LARGE SCALE GENOMIC DNA]</scope>
    <source>
        <strain evidence="2 3">MAHUQ-52</strain>
    </source>
</reference>
<name>A0ABS8IN84_9BURK</name>
<dbReference type="RefSeq" id="WP_229430301.1">
    <property type="nucleotide sequence ID" value="NZ_JAJHPV010000002.1"/>
</dbReference>
<feature type="transmembrane region" description="Helical" evidence="1">
    <location>
        <begin position="20"/>
        <end position="42"/>
    </location>
</feature>
<evidence type="ECO:0000313" key="2">
    <source>
        <dbReference type="EMBL" id="MCC6069346.1"/>
    </source>
</evidence>
<dbReference type="InterPro" id="IPR021218">
    <property type="entry name" value="DUF2784"/>
</dbReference>
<comment type="caution">
    <text evidence="2">The sequence shown here is derived from an EMBL/GenBank/DDBJ whole genome shotgun (WGS) entry which is preliminary data.</text>
</comment>
<dbReference type="EMBL" id="JAJHPV010000002">
    <property type="protein sequence ID" value="MCC6069346.1"/>
    <property type="molecule type" value="Genomic_DNA"/>
</dbReference>
<keyword evidence="1" id="KW-0472">Membrane</keyword>
<dbReference type="Proteomes" id="UP001198701">
    <property type="component" value="Unassembled WGS sequence"/>
</dbReference>
<proteinExistence type="predicted"/>
<keyword evidence="1" id="KW-0812">Transmembrane</keyword>
<sequence length="142" mass="16182">MSQLFQSPNVYRALADAVLIIHVGVVLFIVGGLALILAGAHFNWSWVRNLRFRVLHLAAIGYVVVTTWFGMECGLTTLEQSLRIRAGQVTYTDDFIAYWLSRLIFFEAAPWVFATVYTAFGLLVAWTWLRVRPDRPRPVHEA</sequence>
<evidence type="ECO:0000256" key="1">
    <source>
        <dbReference type="SAM" id="Phobius"/>
    </source>
</evidence>
<protein>
    <submittedName>
        <fullName evidence="2">DUF2784 domain-containing protein</fullName>
    </submittedName>
</protein>
<accession>A0ABS8IN84</accession>